<name>A0A9D1HRG4_9FIRM</name>
<dbReference type="PANTHER" id="PTHR46797">
    <property type="entry name" value="HTH-TYPE TRANSCRIPTIONAL REGULATOR"/>
    <property type="match status" value="1"/>
</dbReference>
<feature type="domain" description="HTH cro/C1-type" evidence="2">
    <location>
        <begin position="11"/>
        <end position="65"/>
    </location>
</feature>
<dbReference type="AlphaFoldDB" id="A0A9D1HRG4"/>
<evidence type="ECO:0000259" key="2">
    <source>
        <dbReference type="PROSITE" id="PS50943"/>
    </source>
</evidence>
<dbReference type="Pfam" id="PF01381">
    <property type="entry name" value="HTH_3"/>
    <property type="match status" value="1"/>
</dbReference>
<dbReference type="SMART" id="SM00530">
    <property type="entry name" value="HTH_XRE"/>
    <property type="match status" value="1"/>
</dbReference>
<evidence type="ECO:0000313" key="3">
    <source>
        <dbReference type="EMBL" id="HIU20927.1"/>
    </source>
</evidence>
<dbReference type="InterPro" id="IPR050807">
    <property type="entry name" value="TransReg_Diox_bact_type"/>
</dbReference>
<dbReference type="InterPro" id="IPR001387">
    <property type="entry name" value="Cro/C1-type_HTH"/>
</dbReference>
<dbReference type="Proteomes" id="UP000824088">
    <property type="component" value="Unassembled WGS sequence"/>
</dbReference>
<dbReference type="GO" id="GO:0003700">
    <property type="term" value="F:DNA-binding transcription factor activity"/>
    <property type="evidence" value="ECO:0007669"/>
    <property type="project" value="TreeGrafter"/>
</dbReference>
<organism evidence="3 4">
    <name type="scientific">Candidatus Limadaptatus stercorigallinarum</name>
    <dbReference type="NCBI Taxonomy" id="2840845"/>
    <lineage>
        <taxon>Bacteria</taxon>
        <taxon>Bacillati</taxon>
        <taxon>Bacillota</taxon>
        <taxon>Clostridia</taxon>
        <taxon>Eubacteriales</taxon>
        <taxon>Candidatus Limadaptatus</taxon>
    </lineage>
</organism>
<dbReference type="Gene3D" id="1.10.260.40">
    <property type="entry name" value="lambda repressor-like DNA-binding domains"/>
    <property type="match status" value="1"/>
</dbReference>
<reference evidence="3" key="1">
    <citation type="submission" date="2020-10" db="EMBL/GenBank/DDBJ databases">
        <authorList>
            <person name="Gilroy R."/>
        </authorList>
    </citation>
    <scope>NUCLEOTIDE SEQUENCE</scope>
    <source>
        <strain evidence="3">1063</strain>
    </source>
</reference>
<dbReference type="GO" id="GO:0005829">
    <property type="term" value="C:cytosol"/>
    <property type="evidence" value="ECO:0007669"/>
    <property type="project" value="TreeGrafter"/>
</dbReference>
<dbReference type="EMBL" id="DVMN01000029">
    <property type="protein sequence ID" value="HIU20927.1"/>
    <property type="molecule type" value="Genomic_DNA"/>
</dbReference>
<evidence type="ECO:0000313" key="4">
    <source>
        <dbReference type="Proteomes" id="UP000824088"/>
    </source>
</evidence>
<dbReference type="CDD" id="cd00093">
    <property type="entry name" value="HTH_XRE"/>
    <property type="match status" value="1"/>
</dbReference>
<dbReference type="InterPro" id="IPR010982">
    <property type="entry name" value="Lambda_DNA-bd_dom_sf"/>
</dbReference>
<proteinExistence type="predicted"/>
<dbReference type="SUPFAM" id="SSF47413">
    <property type="entry name" value="lambda repressor-like DNA-binding domains"/>
    <property type="match status" value="1"/>
</dbReference>
<sequence length="70" mass="7759">MISIYDVQARLRDAIKNSGLSQKELAGRLGIDPSTVSKYMRLDKFPSLDTFANLCEVLDISADDILGLKK</sequence>
<protein>
    <submittedName>
        <fullName evidence="3">Helix-turn-helix transcriptional regulator</fullName>
    </submittedName>
</protein>
<keyword evidence="1" id="KW-0238">DNA-binding</keyword>
<accession>A0A9D1HRG4</accession>
<reference evidence="3" key="2">
    <citation type="journal article" date="2021" name="PeerJ">
        <title>Extensive microbial diversity within the chicken gut microbiome revealed by metagenomics and culture.</title>
        <authorList>
            <person name="Gilroy R."/>
            <person name="Ravi A."/>
            <person name="Getino M."/>
            <person name="Pursley I."/>
            <person name="Horton D.L."/>
            <person name="Alikhan N.F."/>
            <person name="Baker D."/>
            <person name="Gharbi K."/>
            <person name="Hall N."/>
            <person name="Watson M."/>
            <person name="Adriaenssens E.M."/>
            <person name="Foster-Nyarko E."/>
            <person name="Jarju S."/>
            <person name="Secka A."/>
            <person name="Antonio M."/>
            <person name="Oren A."/>
            <person name="Chaudhuri R.R."/>
            <person name="La Ragione R."/>
            <person name="Hildebrand F."/>
            <person name="Pallen M.J."/>
        </authorList>
    </citation>
    <scope>NUCLEOTIDE SEQUENCE</scope>
    <source>
        <strain evidence="3">1063</strain>
    </source>
</reference>
<gene>
    <name evidence="3" type="ORF">IAD51_01625</name>
</gene>
<dbReference type="GO" id="GO:0003677">
    <property type="term" value="F:DNA binding"/>
    <property type="evidence" value="ECO:0007669"/>
    <property type="project" value="UniProtKB-KW"/>
</dbReference>
<dbReference type="PROSITE" id="PS50943">
    <property type="entry name" value="HTH_CROC1"/>
    <property type="match status" value="1"/>
</dbReference>
<comment type="caution">
    <text evidence="3">The sequence shown here is derived from an EMBL/GenBank/DDBJ whole genome shotgun (WGS) entry which is preliminary data.</text>
</comment>
<evidence type="ECO:0000256" key="1">
    <source>
        <dbReference type="ARBA" id="ARBA00023125"/>
    </source>
</evidence>
<dbReference type="PANTHER" id="PTHR46797:SF1">
    <property type="entry name" value="METHYLPHOSPHONATE SYNTHASE"/>
    <property type="match status" value="1"/>
</dbReference>